<evidence type="ECO:0000256" key="1">
    <source>
        <dbReference type="SAM" id="MobiDB-lite"/>
    </source>
</evidence>
<feature type="region of interest" description="Disordered" evidence="1">
    <location>
        <begin position="1"/>
        <end position="71"/>
    </location>
</feature>
<proteinExistence type="predicted"/>
<comment type="caution">
    <text evidence="2">The sequence shown here is derived from an EMBL/GenBank/DDBJ whole genome shotgun (WGS) entry which is preliminary data.</text>
</comment>
<dbReference type="AlphaFoldDB" id="A0A2C5WX71"/>
<reference evidence="2 3" key="1">
    <citation type="journal article" date="2013" name="Fungal Biol.">
        <title>Analysis of microsatellite markers in the genome of the plant pathogen Ceratocystis fimbriata.</title>
        <authorList>
            <person name="Simpson M.C."/>
            <person name="Wilken P.M."/>
            <person name="Coetzee M.P."/>
            <person name="Wingfield M.J."/>
            <person name="Wingfield B.D."/>
        </authorList>
    </citation>
    <scope>NUCLEOTIDE SEQUENCE [LARGE SCALE GENOMIC DNA]</scope>
    <source>
        <strain evidence="2 3">CBS 114723</strain>
    </source>
</reference>
<keyword evidence="3" id="KW-1185">Reference proteome</keyword>
<accession>A0A2C5WX71</accession>
<gene>
    <name evidence="2" type="ORF">CFIMG_005872RA</name>
</gene>
<organism evidence="2 3">
    <name type="scientific">Ceratocystis fimbriata CBS 114723</name>
    <dbReference type="NCBI Taxonomy" id="1035309"/>
    <lineage>
        <taxon>Eukaryota</taxon>
        <taxon>Fungi</taxon>
        <taxon>Dikarya</taxon>
        <taxon>Ascomycota</taxon>
        <taxon>Pezizomycotina</taxon>
        <taxon>Sordariomycetes</taxon>
        <taxon>Hypocreomycetidae</taxon>
        <taxon>Microascales</taxon>
        <taxon>Ceratocystidaceae</taxon>
        <taxon>Ceratocystis</taxon>
    </lineage>
</organism>
<evidence type="ECO:0000313" key="2">
    <source>
        <dbReference type="EMBL" id="PHH50241.1"/>
    </source>
</evidence>
<protein>
    <submittedName>
        <fullName evidence="2">Uncharacterized protein</fullName>
    </submittedName>
</protein>
<feature type="region of interest" description="Disordered" evidence="1">
    <location>
        <begin position="180"/>
        <end position="352"/>
    </location>
</feature>
<reference evidence="2 3" key="2">
    <citation type="journal article" date="2013" name="IMA Fungus">
        <title>IMA Genome-F 1: Ceratocystis fimbriata: Draft nuclear genome sequence for the plant pathogen, Ceratocystis fimbriata.</title>
        <authorList>
            <person name="Wilken P.M."/>
            <person name="Steenkamp E.T."/>
            <person name="Wingfield M.J."/>
            <person name="de Beer Z.W."/>
            <person name="Wingfield B.D."/>
        </authorList>
    </citation>
    <scope>NUCLEOTIDE SEQUENCE [LARGE SCALE GENOMIC DNA]</scope>
    <source>
        <strain evidence="2 3">CBS 114723</strain>
    </source>
</reference>
<feature type="compositionally biased region" description="Basic and acidic residues" evidence="1">
    <location>
        <begin position="292"/>
        <end position="329"/>
    </location>
</feature>
<feature type="compositionally biased region" description="Low complexity" evidence="1">
    <location>
        <begin position="1"/>
        <end position="14"/>
    </location>
</feature>
<feature type="compositionally biased region" description="Low complexity" evidence="1">
    <location>
        <begin position="222"/>
        <end position="238"/>
    </location>
</feature>
<sequence length="352" mass="37042">MTFQRSTRSSSPSTRDTRRGPTASSRSAAPRFTLAAVRASSSPAASTVIPRTARGKAASNGCRRDPTKRPSTNLIVPRIMTLAPLRAPKRTCAASPPLPWHTGIHPNHGPIAFINATLYARGTTPGAGWCGMRSALSALTATMLLSNVRGAWPTAILKAPAEKCGVSDGFGSHGCKLGSALGSDSKASTRPSVMASRADGKRGVRWVASSRTKTPSAHKRLSNGGWSHGSGASSEAAGPVTSESPAPSWMPLTMGTGTVAAARRRRPDATSTKHSAPTAMPAAATAAGAESPRCDGLHRLDGQRHSKDSPRGDVKQPGEYERARERDGVLRGQRQHQREERAKVAQRSRQLS</sequence>
<dbReference type="EMBL" id="APWK03000140">
    <property type="protein sequence ID" value="PHH50241.1"/>
    <property type="molecule type" value="Genomic_DNA"/>
</dbReference>
<dbReference type="Proteomes" id="UP000222788">
    <property type="component" value="Unassembled WGS sequence"/>
</dbReference>
<feature type="compositionally biased region" description="Low complexity" evidence="1">
    <location>
        <begin position="276"/>
        <end position="289"/>
    </location>
</feature>
<feature type="compositionally biased region" description="Low complexity" evidence="1">
    <location>
        <begin position="35"/>
        <end position="46"/>
    </location>
</feature>
<evidence type="ECO:0000313" key="3">
    <source>
        <dbReference type="Proteomes" id="UP000222788"/>
    </source>
</evidence>
<name>A0A2C5WX71_9PEZI</name>